<feature type="domain" description="MmyB-like transcription regulator ligand binding" evidence="1">
    <location>
        <begin position="64"/>
        <end position="210"/>
    </location>
</feature>
<comment type="caution">
    <text evidence="2">The sequence shown here is derived from an EMBL/GenBank/DDBJ whole genome shotgun (WGS) entry which is preliminary data.</text>
</comment>
<name>A0ABN2NH57_9MICO</name>
<evidence type="ECO:0000313" key="2">
    <source>
        <dbReference type="EMBL" id="GAA1867735.1"/>
    </source>
</evidence>
<evidence type="ECO:0000313" key="3">
    <source>
        <dbReference type="Proteomes" id="UP001501094"/>
    </source>
</evidence>
<dbReference type="Gene3D" id="3.30.450.180">
    <property type="match status" value="1"/>
</dbReference>
<organism evidence="2 3">
    <name type="scientific">Myceligenerans crystallogenes</name>
    <dbReference type="NCBI Taxonomy" id="316335"/>
    <lineage>
        <taxon>Bacteria</taxon>
        <taxon>Bacillati</taxon>
        <taxon>Actinomycetota</taxon>
        <taxon>Actinomycetes</taxon>
        <taxon>Micrococcales</taxon>
        <taxon>Promicromonosporaceae</taxon>
        <taxon>Myceligenerans</taxon>
    </lineage>
</organism>
<keyword evidence="3" id="KW-1185">Reference proteome</keyword>
<proteinExistence type="predicted"/>
<dbReference type="InterPro" id="IPR041413">
    <property type="entry name" value="MLTR_LBD"/>
</dbReference>
<dbReference type="Pfam" id="PF17765">
    <property type="entry name" value="MLTR_LBD"/>
    <property type="match status" value="1"/>
</dbReference>
<reference evidence="2 3" key="1">
    <citation type="journal article" date="2019" name="Int. J. Syst. Evol. Microbiol.">
        <title>The Global Catalogue of Microorganisms (GCM) 10K type strain sequencing project: providing services to taxonomists for standard genome sequencing and annotation.</title>
        <authorList>
            <consortium name="The Broad Institute Genomics Platform"/>
            <consortium name="The Broad Institute Genome Sequencing Center for Infectious Disease"/>
            <person name="Wu L."/>
            <person name="Ma J."/>
        </authorList>
    </citation>
    <scope>NUCLEOTIDE SEQUENCE [LARGE SCALE GENOMIC DNA]</scope>
    <source>
        <strain evidence="2 3">JCM 14326</strain>
    </source>
</reference>
<accession>A0ABN2NH57</accession>
<sequence>MLAGVGASWYQWIEQGRAKNVSREVLESISHALQLDAVQHRYLLRLAGLSETPSELPHYDMNLLNQVVNGYQPNAAYIVDRYWNVLCANSAALSLFGPELASGNYLRLLFTNPRVQSRFVDWRREAGHAVSRFQAHAAGYLHDPDIRELTRELREASPEFTGMWDSRDVADRTCAALDMRAGESGHRRYYQTTLDFTFVGGFGLVLLTPSTDPTDDRTTPATSLAFDANWIPMP</sequence>
<protein>
    <recommendedName>
        <fullName evidence="1">MmyB-like transcription regulator ligand binding domain-containing protein</fullName>
    </recommendedName>
</protein>
<dbReference type="Proteomes" id="UP001501094">
    <property type="component" value="Unassembled WGS sequence"/>
</dbReference>
<gene>
    <name evidence="2" type="ORF">GCM10009751_27650</name>
</gene>
<evidence type="ECO:0000259" key="1">
    <source>
        <dbReference type="Pfam" id="PF17765"/>
    </source>
</evidence>
<dbReference type="PANTHER" id="PTHR35010">
    <property type="entry name" value="BLL4672 PROTEIN-RELATED"/>
    <property type="match status" value="1"/>
</dbReference>
<dbReference type="EMBL" id="BAAANL010000005">
    <property type="protein sequence ID" value="GAA1867735.1"/>
    <property type="molecule type" value="Genomic_DNA"/>
</dbReference>